<evidence type="ECO:0000259" key="9">
    <source>
        <dbReference type="Pfam" id="PF00278"/>
    </source>
</evidence>
<feature type="binding site" evidence="5">
    <location>
        <begin position="269"/>
        <end position="272"/>
    </location>
    <ligand>
        <name>pyridoxal 5'-phosphate</name>
        <dbReference type="ChEBI" id="CHEBI:597326"/>
    </ligand>
</feature>
<keyword evidence="3 5" id="KW-0663">Pyridoxal phosphate</keyword>
<dbReference type="Pfam" id="PF02784">
    <property type="entry name" value="Orn_Arg_deC_N"/>
    <property type="match status" value="1"/>
</dbReference>
<dbReference type="GO" id="GO:0009089">
    <property type="term" value="P:lysine biosynthetic process via diaminopimelate"/>
    <property type="evidence" value="ECO:0007669"/>
    <property type="project" value="UniProtKB-UniRule"/>
</dbReference>
<evidence type="ECO:0000256" key="1">
    <source>
        <dbReference type="ARBA" id="ARBA00001933"/>
    </source>
</evidence>
<accession>A0A1M6H5A6</accession>
<evidence type="ECO:0000259" key="10">
    <source>
        <dbReference type="Pfam" id="PF02784"/>
    </source>
</evidence>
<comment type="catalytic activity">
    <reaction evidence="5 8">
        <text>meso-2,6-diaminopimelate + H(+) = L-lysine + CO2</text>
        <dbReference type="Rhea" id="RHEA:15101"/>
        <dbReference type="ChEBI" id="CHEBI:15378"/>
        <dbReference type="ChEBI" id="CHEBI:16526"/>
        <dbReference type="ChEBI" id="CHEBI:32551"/>
        <dbReference type="ChEBI" id="CHEBI:57791"/>
        <dbReference type="EC" id="4.1.1.20"/>
    </reaction>
</comment>
<dbReference type="HAMAP" id="MF_02120">
    <property type="entry name" value="LysA"/>
    <property type="match status" value="1"/>
</dbReference>
<feature type="binding site" evidence="5">
    <location>
        <position position="226"/>
    </location>
    <ligand>
        <name>pyridoxal 5'-phosphate</name>
        <dbReference type="ChEBI" id="CHEBI:597326"/>
    </ligand>
</feature>
<dbReference type="PANTHER" id="PTHR43727:SF2">
    <property type="entry name" value="GROUP IV DECARBOXYLASE"/>
    <property type="match status" value="1"/>
</dbReference>
<dbReference type="InterPro" id="IPR009006">
    <property type="entry name" value="Ala_racemase/Decarboxylase_C"/>
</dbReference>
<sequence>MNHLMENHFLNRIDAEALLKEYGSPLYVYDEKTLRERIRDMVNLLPYPWFGVSCSIKANSNLHLLKIVREEGMDADAMSPGEIFLLEKAGFEPSQIFYVCNNVSAEEMQYALDRNILISVDSLSQLETLGRINPDGRVALRFNPGSGAGHHEKVVTAGKKTKFGIQEDLVEDAKAIAKKYGLRIVGINQHIGSLFLDGKPYLESVKALLRIAARFENLEFVDFGGGFGIPYRKFHGEQRLDLKALAEQLAPLLLEFREKYGSDLKFRIEPGRYPFAECGAILGTVHAVKTNYDTKYIGTDVGFNVLMRPILYDSYHEIVAIRGGRMVSDPDGEKVTIVGNICETGDILAKDRPMPELKEGDIIGVLDAGSYGYTMASNYNQRLRPAEVLLTQSGDIRLIRRRDTFEDLLAGYNF</sequence>
<evidence type="ECO:0000256" key="8">
    <source>
        <dbReference type="RuleBase" id="RU003738"/>
    </source>
</evidence>
<evidence type="ECO:0000256" key="4">
    <source>
        <dbReference type="ARBA" id="ARBA00023239"/>
    </source>
</evidence>
<dbReference type="OrthoDB" id="9802241at2"/>
<feature type="binding site" evidence="5">
    <location>
        <position position="312"/>
    </location>
    <ligand>
        <name>substrate</name>
    </ligand>
</feature>
<comment type="function">
    <text evidence="5">Specifically catalyzes the decarboxylation of meso-diaminopimelate (meso-DAP) to L-lysine.</text>
</comment>
<evidence type="ECO:0000313" key="12">
    <source>
        <dbReference type="Proteomes" id="UP000324781"/>
    </source>
</evidence>
<feature type="binding site" evidence="5">
    <location>
        <position position="308"/>
    </location>
    <ligand>
        <name>substrate</name>
    </ligand>
</feature>
<dbReference type="SUPFAM" id="SSF50621">
    <property type="entry name" value="Alanine racemase C-terminal domain-like"/>
    <property type="match status" value="1"/>
</dbReference>
<dbReference type="InterPro" id="IPR000183">
    <property type="entry name" value="Orn/DAP/Arg_de-COase"/>
</dbReference>
<evidence type="ECO:0000256" key="3">
    <source>
        <dbReference type="ARBA" id="ARBA00022898"/>
    </source>
</evidence>
<dbReference type="InterPro" id="IPR022643">
    <property type="entry name" value="De-COase2_C"/>
</dbReference>
<proteinExistence type="inferred from homology"/>
<feature type="modified residue" description="N6-(pyridoxal phosphate)lysine" evidence="5 7">
    <location>
        <position position="57"/>
    </location>
</feature>
<dbReference type="Gene3D" id="3.20.20.10">
    <property type="entry name" value="Alanine racemase"/>
    <property type="match status" value="1"/>
</dbReference>
<dbReference type="InterPro" id="IPR029066">
    <property type="entry name" value="PLP-binding_barrel"/>
</dbReference>
<dbReference type="GO" id="GO:0008836">
    <property type="term" value="F:diaminopimelate decarboxylase activity"/>
    <property type="evidence" value="ECO:0007669"/>
    <property type="project" value="UniProtKB-UniRule"/>
</dbReference>
<comment type="cofactor">
    <cofactor evidence="1 5 7 8">
        <name>pyridoxal 5'-phosphate</name>
        <dbReference type="ChEBI" id="CHEBI:597326"/>
    </cofactor>
</comment>
<keyword evidence="4 5" id="KW-0456">Lyase</keyword>
<dbReference type="EMBL" id="FQZP01000029">
    <property type="protein sequence ID" value="SHJ17282.1"/>
    <property type="molecule type" value="Genomic_DNA"/>
</dbReference>
<evidence type="ECO:0000256" key="2">
    <source>
        <dbReference type="ARBA" id="ARBA00022793"/>
    </source>
</evidence>
<protein>
    <recommendedName>
        <fullName evidence="5 6">Diaminopimelate decarboxylase</fullName>
        <shortName evidence="5">DAP decarboxylase</shortName>
        <shortName evidence="5">DAPDC</shortName>
        <ecNumber evidence="5 6">4.1.1.20</ecNumber>
    </recommendedName>
</protein>
<feature type="binding site" evidence="5">
    <location>
        <position position="371"/>
    </location>
    <ligand>
        <name>pyridoxal 5'-phosphate</name>
        <dbReference type="ChEBI" id="CHEBI:597326"/>
    </ligand>
</feature>
<dbReference type="Gene3D" id="2.40.37.10">
    <property type="entry name" value="Lyase, Ornithine Decarboxylase, Chain A, domain 1"/>
    <property type="match status" value="1"/>
</dbReference>
<feature type="binding site" evidence="5">
    <location>
        <position position="371"/>
    </location>
    <ligand>
        <name>substrate</name>
    </ligand>
</feature>
<dbReference type="PRINTS" id="PR01181">
    <property type="entry name" value="DAPDCRBXLASE"/>
</dbReference>
<dbReference type="RefSeq" id="WP_149678907.1">
    <property type="nucleotide sequence ID" value="NZ_FQZP01000029.1"/>
</dbReference>
<name>A0A1M6H5A6_9FIRM</name>
<gene>
    <name evidence="5" type="primary">lysA</name>
    <name evidence="11" type="ORF">SAMN05444373_102926</name>
</gene>
<keyword evidence="12" id="KW-1185">Reference proteome</keyword>
<feature type="active site" description="Proton donor" evidence="7">
    <location>
        <position position="342"/>
    </location>
</feature>
<dbReference type="AlphaFoldDB" id="A0A1M6H5A6"/>
<comment type="similarity">
    <text evidence="5">Belongs to the Orn/Lys/Arg decarboxylase class-II family. LysA subfamily.</text>
</comment>
<keyword evidence="5 8" id="KW-0457">Lysine biosynthesis</keyword>
<comment type="pathway">
    <text evidence="5 8">Amino-acid biosynthesis; L-lysine biosynthesis via DAP pathway; L-lysine from DL-2,6-diaminopimelate: step 1/1.</text>
</comment>
<dbReference type="CDD" id="cd06828">
    <property type="entry name" value="PLPDE_III_DapDC"/>
    <property type="match status" value="1"/>
</dbReference>
<dbReference type="Pfam" id="PF00278">
    <property type="entry name" value="Orn_DAP_Arg_deC"/>
    <property type="match status" value="1"/>
</dbReference>
<feature type="binding site" evidence="5">
    <location>
        <position position="272"/>
    </location>
    <ligand>
        <name>substrate</name>
    </ligand>
</feature>
<dbReference type="SUPFAM" id="SSF51419">
    <property type="entry name" value="PLP-binding barrel"/>
    <property type="match status" value="1"/>
</dbReference>
<dbReference type="PANTHER" id="PTHR43727">
    <property type="entry name" value="DIAMINOPIMELATE DECARBOXYLASE"/>
    <property type="match status" value="1"/>
</dbReference>
<comment type="subunit">
    <text evidence="5">Homodimer.</text>
</comment>
<dbReference type="GO" id="GO:0030170">
    <property type="term" value="F:pyridoxal phosphate binding"/>
    <property type="evidence" value="ECO:0007669"/>
    <property type="project" value="UniProtKB-UniRule"/>
</dbReference>
<dbReference type="InterPro" id="IPR022644">
    <property type="entry name" value="De-COase2_N"/>
</dbReference>
<feature type="domain" description="Orn/DAP/Arg decarboxylase 2 N-terminal" evidence="10">
    <location>
        <begin position="33"/>
        <end position="273"/>
    </location>
</feature>
<keyword evidence="5" id="KW-0028">Amino-acid biosynthesis</keyword>
<dbReference type="UniPathway" id="UPA00034">
    <property type="reaction ID" value="UER00027"/>
</dbReference>
<evidence type="ECO:0000256" key="6">
    <source>
        <dbReference type="NCBIfam" id="TIGR01048"/>
    </source>
</evidence>
<feature type="domain" description="Orn/DAP/Arg decarboxylase 2 C-terminal" evidence="9">
    <location>
        <begin position="27"/>
        <end position="369"/>
    </location>
</feature>
<dbReference type="EC" id="4.1.1.20" evidence="5 6"/>
<dbReference type="Proteomes" id="UP000324781">
    <property type="component" value="Unassembled WGS sequence"/>
</dbReference>
<feature type="binding site" evidence="5">
    <location>
        <position position="343"/>
    </location>
    <ligand>
        <name>substrate</name>
    </ligand>
</feature>
<dbReference type="InterPro" id="IPR002986">
    <property type="entry name" value="DAP_deCOOHase_LysA"/>
</dbReference>
<reference evidence="11 12" key="1">
    <citation type="submission" date="2016-11" db="EMBL/GenBank/DDBJ databases">
        <authorList>
            <person name="Varghese N."/>
            <person name="Submissions S."/>
        </authorList>
    </citation>
    <scope>NUCLEOTIDE SEQUENCE [LARGE SCALE GENOMIC DNA]</scope>
    <source>
        <strain evidence="11 12">DSM 19027</strain>
    </source>
</reference>
<keyword evidence="2 5" id="KW-0210">Decarboxylase</keyword>
<evidence type="ECO:0000313" key="11">
    <source>
        <dbReference type="EMBL" id="SHJ17282.1"/>
    </source>
</evidence>
<evidence type="ECO:0000256" key="7">
    <source>
        <dbReference type="PIRSR" id="PIRSR600183-50"/>
    </source>
</evidence>
<evidence type="ECO:0000256" key="5">
    <source>
        <dbReference type="HAMAP-Rule" id="MF_02120"/>
    </source>
</evidence>
<organism evidence="11 12">
    <name type="scientific">Thermoclostridium caenicola</name>
    <dbReference type="NCBI Taxonomy" id="659425"/>
    <lineage>
        <taxon>Bacteria</taxon>
        <taxon>Bacillati</taxon>
        <taxon>Bacillota</taxon>
        <taxon>Clostridia</taxon>
        <taxon>Eubacteriales</taxon>
        <taxon>Oscillospiraceae</taxon>
        <taxon>Thermoclostridium</taxon>
    </lineage>
</organism>
<dbReference type="PRINTS" id="PR01179">
    <property type="entry name" value="ODADCRBXLASE"/>
</dbReference>
<dbReference type="NCBIfam" id="TIGR01048">
    <property type="entry name" value="lysA"/>
    <property type="match status" value="1"/>
</dbReference>